<keyword evidence="3" id="KW-1185">Reference proteome</keyword>
<dbReference type="Proteomes" id="UP000253273">
    <property type="component" value="Chromosome"/>
</dbReference>
<dbReference type="AlphaFoldDB" id="A0A345E2W9"/>
<evidence type="ECO:0000256" key="1">
    <source>
        <dbReference type="SAM" id="Phobius"/>
    </source>
</evidence>
<dbReference type="InterPro" id="IPR055690">
    <property type="entry name" value="DUF7266"/>
</dbReference>
<dbReference type="RefSeq" id="WP_114585679.1">
    <property type="nucleotide sequence ID" value="NZ_CP031150.1"/>
</dbReference>
<feature type="transmembrane region" description="Helical" evidence="1">
    <location>
        <begin position="12"/>
        <end position="36"/>
    </location>
</feature>
<dbReference type="GeneID" id="37283510"/>
<sequence length="153" mass="16173">MRRDRRATSTALGYVLSLGIAAVLVSGLLVAGGGLMEDQRDQSARIELQVIGQTVADDLASAGRLSDCDSCDVRLRIDVPSRVAGESYLIDVVEVDGTAPSYRYRLALTTGRSNVAINVTVRTSVPVVETSVTGGTMIAEYDPAAGTLEVRND</sequence>
<dbReference type="Pfam" id="PF23928">
    <property type="entry name" value="DUF7266"/>
    <property type="match status" value="1"/>
</dbReference>
<dbReference type="OrthoDB" id="226715at2157"/>
<organism evidence="2 3">
    <name type="scientific">Haloplanus rubicundus</name>
    <dbReference type="NCBI Taxonomy" id="1547898"/>
    <lineage>
        <taxon>Archaea</taxon>
        <taxon>Methanobacteriati</taxon>
        <taxon>Methanobacteriota</taxon>
        <taxon>Stenosarchaea group</taxon>
        <taxon>Halobacteria</taxon>
        <taxon>Halobacteriales</taxon>
        <taxon>Haloferacaceae</taxon>
        <taxon>Haloplanus</taxon>
    </lineage>
</organism>
<protein>
    <recommendedName>
        <fullName evidence="4">Flagellin</fullName>
    </recommendedName>
</protein>
<evidence type="ECO:0000313" key="3">
    <source>
        <dbReference type="Proteomes" id="UP000253273"/>
    </source>
</evidence>
<keyword evidence="1" id="KW-0472">Membrane</keyword>
<dbReference type="KEGG" id="haj:DU500_08955"/>
<keyword evidence="1" id="KW-0812">Transmembrane</keyword>
<keyword evidence="1" id="KW-1133">Transmembrane helix</keyword>
<proteinExistence type="predicted"/>
<evidence type="ECO:0000313" key="2">
    <source>
        <dbReference type="EMBL" id="AXG06541.1"/>
    </source>
</evidence>
<evidence type="ECO:0008006" key="4">
    <source>
        <dbReference type="Google" id="ProtNLM"/>
    </source>
</evidence>
<accession>A0A345E2W9</accession>
<reference evidence="2 3" key="1">
    <citation type="submission" date="2018-07" db="EMBL/GenBank/DDBJ databases">
        <title>Genome sequences of Haloplanus sp. CBA1113.</title>
        <authorList>
            <person name="Kim Y.B."/>
            <person name="Roh S.W."/>
        </authorList>
    </citation>
    <scope>NUCLEOTIDE SEQUENCE [LARGE SCALE GENOMIC DNA]</scope>
    <source>
        <strain evidence="2 3">CBA1113</strain>
    </source>
</reference>
<gene>
    <name evidence="2" type="ORF">DU500_08955</name>
</gene>
<name>A0A345E2W9_9EURY</name>
<dbReference type="EMBL" id="CP031150">
    <property type="protein sequence ID" value="AXG06541.1"/>
    <property type="molecule type" value="Genomic_DNA"/>
</dbReference>